<organism evidence="3 4">
    <name type="scientific">Pleurodeles waltl</name>
    <name type="common">Iberian ribbed newt</name>
    <dbReference type="NCBI Taxonomy" id="8319"/>
    <lineage>
        <taxon>Eukaryota</taxon>
        <taxon>Metazoa</taxon>
        <taxon>Chordata</taxon>
        <taxon>Craniata</taxon>
        <taxon>Vertebrata</taxon>
        <taxon>Euteleostomi</taxon>
        <taxon>Amphibia</taxon>
        <taxon>Batrachia</taxon>
        <taxon>Caudata</taxon>
        <taxon>Salamandroidea</taxon>
        <taxon>Salamandridae</taxon>
        <taxon>Pleurodelinae</taxon>
        <taxon>Pleurodeles</taxon>
    </lineage>
</organism>
<keyword evidence="4" id="KW-1185">Reference proteome</keyword>
<dbReference type="GO" id="GO:0031616">
    <property type="term" value="C:spindle pole centrosome"/>
    <property type="evidence" value="ECO:0007669"/>
    <property type="project" value="TreeGrafter"/>
</dbReference>
<comment type="caution">
    <text evidence="3">The sequence shown here is derived from an EMBL/GenBank/DDBJ whole genome shotgun (WGS) entry which is preliminary data.</text>
</comment>
<dbReference type="GO" id="GO:0007059">
    <property type="term" value="P:chromosome segregation"/>
    <property type="evidence" value="ECO:0007669"/>
    <property type="project" value="TreeGrafter"/>
</dbReference>
<dbReference type="GO" id="GO:0005737">
    <property type="term" value="C:cytoplasm"/>
    <property type="evidence" value="ECO:0007669"/>
    <property type="project" value="TreeGrafter"/>
</dbReference>
<dbReference type="GO" id="GO:0007346">
    <property type="term" value="P:regulation of mitotic cell cycle"/>
    <property type="evidence" value="ECO:0007669"/>
    <property type="project" value="TreeGrafter"/>
</dbReference>
<proteinExistence type="inferred from homology"/>
<dbReference type="PANTHER" id="PTHR12353:SF1">
    <property type="entry name" value="DISKS LARGE-ASSOCIATED PROTEIN 5"/>
    <property type="match status" value="1"/>
</dbReference>
<evidence type="ECO:0000313" key="4">
    <source>
        <dbReference type="Proteomes" id="UP001066276"/>
    </source>
</evidence>
<dbReference type="PANTHER" id="PTHR12353">
    <property type="entry name" value="DISKS LARGE-ASSOCIATED PROTEIN DAP SAP90/PSD-95-ASSOCIATED PROTEIN"/>
    <property type="match status" value="1"/>
</dbReference>
<dbReference type="AlphaFoldDB" id="A0AAV7MPY3"/>
<name>A0AAV7MPY3_PLEWA</name>
<evidence type="ECO:0008006" key="5">
    <source>
        <dbReference type="Google" id="ProtNLM"/>
    </source>
</evidence>
<feature type="region of interest" description="Disordered" evidence="2">
    <location>
        <begin position="196"/>
        <end position="219"/>
    </location>
</feature>
<evidence type="ECO:0000256" key="1">
    <source>
        <dbReference type="ARBA" id="ARBA00008839"/>
    </source>
</evidence>
<dbReference type="GO" id="GO:0008017">
    <property type="term" value="F:microtubule binding"/>
    <property type="evidence" value="ECO:0007669"/>
    <property type="project" value="TreeGrafter"/>
</dbReference>
<dbReference type="GO" id="GO:0005634">
    <property type="term" value="C:nucleus"/>
    <property type="evidence" value="ECO:0007669"/>
    <property type="project" value="TreeGrafter"/>
</dbReference>
<feature type="compositionally biased region" description="Basic and acidic residues" evidence="2">
    <location>
        <begin position="317"/>
        <end position="350"/>
    </location>
</feature>
<gene>
    <name evidence="3" type="ORF">NDU88_001949</name>
</gene>
<dbReference type="Proteomes" id="UP001066276">
    <property type="component" value="Chromosome 9"/>
</dbReference>
<dbReference type="EMBL" id="JANPWB010000013">
    <property type="protein sequence ID" value="KAJ1104539.1"/>
    <property type="molecule type" value="Genomic_DNA"/>
</dbReference>
<accession>A0AAV7MPY3</accession>
<evidence type="ECO:0000256" key="2">
    <source>
        <dbReference type="SAM" id="MobiDB-lite"/>
    </source>
</evidence>
<evidence type="ECO:0000313" key="3">
    <source>
        <dbReference type="EMBL" id="KAJ1104539.1"/>
    </source>
</evidence>
<dbReference type="GO" id="GO:0007052">
    <property type="term" value="P:mitotic spindle organization"/>
    <property type="evidence" value="ECO:0007669"/>
    <property type="project" value="TreeGrafter"/>
</dbReference>
<dbReference type="InterPro" id="IPR005026">
    <property type="entry name" value="SAPAP"/>
</dbReference>
<sequence>MNALNHLYVQAVDRVKVKRIGKICNGRRFSELVHIKQDDVVKTKVSLTRLIVNIRAPCWFLRCVKKMDSKSEFTARYKKDLSTEILRAKVARRKSLTQKENRHKEFRKSRRLALADINISPVKEIDLSTLDSNEDSVFKKDVDKVQKLAKQRIDLLQRFKEEKQLRKLKEQRDQAKRGIFKCGIYKHDAPLPSFPQTQPASQVKPEKAAPFSESKVTRSKARPILNQNLKTQRCHQSMVNQSFSGYKANPDHLVQPVRKETASSRKRTEKENLVIPTAVHTRTTRVPVAAATRPTLNRTIVTTVKPVQKLNTGIPQRKTDPKEKSKVSDSKVMDTKTVKLQKKPKEEVSREPTLPRPNLTLVERMEKNNLAQKVEESSFAPLNFQFQPLDGISTYKLKPMTPHSTNAFLNPCFTWSPANMDTITKISDAMEEGGEIPACPLSPASNLGTESTSSLSSTEQEGPSEMQQMSEPAVELSVPVAVSETAVVEKMSKHEEIKHDVPYFRDTLRLEIERLTLLCVHWEQSTEMTDGEIPEDAKALIRTTVGQTRLLIAERFKQFEGLVDDCEFKRGEKETTCTDLDGFWDMINFQVEDVLKKFADLDKLKENAWQQVNIQAKKVKKKMAPVAASKPNQGDNARTAARNRLAAIKAAMKNKMKQEDILPESSDSQATKDANIVVFDAGFFKVESPAKSIQRPSSKVSKSSLSQSIGAELEGSVSKVSDLQSIEPECVSGGQPEQLSETANLLLASVKKVLFGSTDNLQSVSRADEVCPMVEELDPTLLPVKADSANEEQLPANVICTPGLGQQQEDALKPATDNPEGDVIESLEYPKMQADVMCSPPSASVTMTGESEMLATEKPDWAPRNTTRDICHDPLDFLSGTPPNLAKFQTAELTTSELPPAVGTNDLIVFSPVTM</sequence>
<feature type="compositionally biased region" description="Low complexity" evidence="2">
    <location>
        <begin position="449"/>
        <end position="461"/>
    </location>
</feature>
<feature type="region of interest" description="Disordered" evidence="2">
    <location>
        <begin position="311"/>
        <end position="353"/>
    </location>
</feature>
<dbReference type="GO" id="GO:0051382">
    <property type="term" value="P:kinetochore assembly"/>
    <property type="evidence" value="ECO:0007669"/>
    <property type="project" value="TreeGrafter"/>
</dbReference>
<feature type="region of interest" description="Disordered" evidence="2">
    <location>
        <begin position="433"/>
        <end position="472"/>
    </location>
</feature>
<comment type="similarity">
    <text evidence="1">Belongs to the SAPAP family.</text>
</comment>
<dbReference type="Pfam" id="PF03359">
    <property type="entry name" value="GKAP"/>
    <property type="match status" value="1"/>
</dbReference>
<protein>
    <recommendedName>
        <fullName evidence="5">Disks large-associated protein 5</fullName>
    </recommendedName>
</protein>
<dbReference type="GO" id="GO:0023052">
    <property type="term" value="P:signaling"/>
    <property type="evidence" value="ECO:0007669"/>
    <property type="project" value="InterPro"/>
</dbReference>
<reference evidence="3" key="1">
    <citation type="journal article" date="2022" name="bioRxiv">
        <title>Sequencing and chromosome-scale assembly of the giantPleurodeles waltlgenome.</title>
        <authorList>
            <person name="Brown T."/>
            <person name="Elewa A."/>
            <person name="Iarovenko S."/>
            <person name="Subramanian E."/>
            <person name="Araus A.J."/>
            <person name="Petzold A."/>
            <person name="Susuki M."/>
            <person name="Suzuki K.-i.T."/>
            <person name="Hayashi T."/>
            <person name="Toyoda A."/>
            <person name="Oliveira C."/>
            <person name="Osipova E."/>
            <person name="Leigh N.D."/>
            <person name="Simon A."/>
            <person name="Yun M.H."/>
        </authorList>
    </citation>
    <scope>NUCLEOTIDE SEQUENCE</scope>
    <source>
        <strain evidence="3">20211129_DDA</strain>
        <tissue evidence="3">Liver</tissue>
    </source>
</reference>
<dbReference type="GO" id="GO:0051642">
    <property type="term" value="P:centrosome localization"/>
    <property type="evidence" value="ECO:0007669"/>
    <property type="project" value="TreeGrafter"/>
</dbReference>